<evidence type="ECO:0000313" key="2">
    <source>
        <dbReference type="EMBL" id="SUA72035.1"/>
    </source>
</evidence>
<dbReference type="InterPro" id="IPR033889">
    <property type="entry name" value="LanC"/>
</dbReference>
<dbReference type="PRINTS" id="PR01955">
    <property type="entry name" value="LANCFRANKIA"/>
</dbReference>
<dbReference type="GeneID" id="93348296"/>
<dbReference type="Pfam" id="PF05147">
    <property type="entry name" value="LANC_like"/>
    <property type="match status" value="1"/>
</dbReference>
<feature type="binding site" evidence="1">
    <location>
        <position position="355"/>
    </location>
    <ligand>
        <name>Zn(2+)</name>
        <dbReference type="ChEBI" id="CHEBI:29105"/>
    </ligand>
</feature>
<dbReference type="GO" id="GO:0031179">
    <property type="term" value="P:peptide modification"/>
    <property type="evidence" value="ECO:0007669"/>
    <property type="project" value="InterPro"/>
</dbReference>
<dbReference type="SMART" id="SM01260">
    <property type="entry name" value="LANC_like"/>
    <property type="match status" value="1"/>
</dbReference>
<protein>
    <submittedName>
        <fullName evidence="2">Subtilin biosynthesis protein spaC</fullName>
    </submittedName>
</protein>
<organism evidence="2 3">
    <name type="scientific">Paenibacillus polymyxa</name>
    <name type="common">Bacillus polymyxa</name>
    <dbReference type="NCBI Taxonomy" id="1406"/>
    <lineage>
        <taxon>Bacteria</taxon>
        <taxon>Bacillati</taxon>
        <taxon>Bacillota</taxon>
        <taxon>Bacilli</taxon>
        <taxon>Bacillales</taxon>
        <taxon>Paenibacillaceae</taxon>
        <taxon>Paenibacillus</taxon>
    </lineage>
</organism>
<evidence type="ECO:0000313" key="3">
    <source>
        <dbReference type="Proteomes" id="UP000254400"/>
    </source>
</evidence>
<name>A0A378Y4D6_PAEPO</name>
<sequence length="446" mass="50746">MTVVQNNKSLHNDIIKIVSVISARLTDPQYVQTICSSEQNHVDKQEEFNWNDISLATGFPAISILYGRLSTVLKDERLKEYAHSYLLSTRESLKKSGASLSLWEGLSGVGFAAYLLSDNGIKYRRFINQINTLILRHGSADLLNAKSGLESGTSINDYDVISGWSGIGRYLLLFSDIPEIRELLIGVLEYLVLLSKDRIINDKQEVPNWYISNKYLLSHEKDEYPFGYFNMGLAHGVPGPLALLSIALLQNIKVPGQIEAIQRYCDWITKWKLEQTDRIQWPLIISYEEFTNDQLYAKKHRDAWCYGSAGVARSLFLAGRSIGDRSLEVLAVNAFKSIYKRSIEEWNIYSPTVCHGYSGLLKITYHMYRDTHDPELQENYQSLLRTVVKMFDEESAFGFYDLYRDSNSTKNLNYVGLLDGVSGIAMTLLDSLYPDEKDWGASLLIC</sequence>
<proteinExistence type="predicted"/>
<dbReference type="InterPro" id="IPR007822">
    <property type="entry name" value="LANC-like"/>
</dbReference>
<feature type="binding site" evidence="1">
    <location>
        <position position="305"/>
    </location>
    <ligand>
        <name>Zn(2+)</name>
        <dbReference type="ChEBI" id="CHEBI:29105"/>
    </ligand>
</feature>
<gene>
    <name evidence="2" type="primary">spaC1_2</name>
    <name evidence="2" type="ORF">NCTC10343_04988</name>
</gene>
<accession>A0A378Y4D6</accession>
<evidence type="ECO:0000256" key="1">
    <source>
        <dbReference type="PIRSR" id="PIRSR607822-1"/>
    </source>
</evidence>
<dbReference type="PRINTS" id="PR01950">
    <property type="entry name" value="LANCSUPER"/>
</dbReference>
<dbReference type="AlphaFoldDB" id="A0A378Y4D6"/>
<dbReference type="Proteomes" id="UP000254400">
    <property type="component" value="Unassembled WGS sequence"/>
</dbReference>
<feature type="binding site" evidence="1">
    <location>
        <position position="354"/>
    </location>
    <ligand>
        <name>Zn(2+)</name>
        <dbReference type="ChEBI" id="CHEBI:29105"/>
    </ligand>
</feature>
<dbReference type="RefSeq" id="WP_019688744.1">
    <property type="nucleotide sequence ID" value="NZ_CP036496.1"/>
</dbReference>
<reference evidence="2 3" key="1">
    <citation type="submission" date="2018-06" db="EMBL/GenBank/DDBJ databases">
        <authorList>
            <consortium name="Pathogen Informatics"/>
            <person name="Doyle S."/>
        </authorList>
    </citation>
    <scope>NUCLEOTIDE SEQUENCE [LARGE SCALE GENOMIC DNA]</scope>
    <source>
        <strain evidence="2 3">NCTC10343</strain>
    </source>
</reference>
<dbReference type="EMBL" id="UGSC01000001">
    <property type="protein sequence ID" value="SUA72035.1"/>
    <property type="molecule type" value="Genomic_DNA"/>
</dbReference>
<dbReference type="SUPFAM" id="SSF158745">
    <property type="entry name" value="LanC-like"/>
    <property type="match status" value="1"/>
</dbReference>
<dbReference type="Gene3D" id="1.50.10.20">
    <property type="match status" value="1"/>
</dbReference>
<dbReference type="GO" id="GO:0046872">
    <property type="term" value="F:metal ion binding"/>
    <property type="evidence" value="ECO:0007669"/>
    <property type="project" value="UniProtKB-KW"/>
</dbReference>
<keyword evidence="1" id="KW-0862">Zinc</keyword>
<keyword evidence="1" id="KW-0479">Metal-binding</keyword>
<dbReference type="CDD" id="cd04793">
    <property type="entry name" value="LanC"/>
    <property type="match status" value="1"/>
</dbReference>